<dbReference type="SUPFAM" id="SSF101941">
    <property type="entry name" value="NAC domain"/>
    <property type="match status" value="1"/>
</dbReference>
<comment type="subcellular location">
    <subcellularLocation>
        <location evidence="1">Nucleus</location>
    </subcellularLocation>
</comment>
<keyword evidence="5" id="KW-0539">Nucleus</keyword>
<evidence type="ECO:0000256" key="3">
    <source>
        <dbReference type="ARBA" id="ARBA00023125"/>
    </source>
</evidence>
<keyword evidence="2" id="KW-0805">Transcription regulation</keyword>
<feature type="domain" description="NAC" evidence="6">
    <location>
        <begin position="11"/>
        <end position="157"/>
    </location>
</feature>
<dbReference type="InterPro" id="IPR036093">
    <property type="entry name" value="NAC_dom_sf"/>
</dbReference>
<organism evidence="7 8">
    <name type="scientific">Buddleja alternifolia</name>
    <dbReference type="NCBI Taxonomy" id="168488"/>
    <lineage>
        <taxon>Eukaryota</taxon>
        <taxon>Viridiplantae</taxon>
        <taxon>Streptophyta</taxon>
        <taxon>Embryophyta</taxon>
        <taxon>Tracheophyta</taxon>
        <taxon>Spermatophyta</taxon>
        <taxon>Magnoliopsida</taxon>
        <taxon>eudicotyledons</taxon>
        <taxon>Gunneridae</taxon>
        <taxon>Pentapetalae</taxon>
        <taxon>asterids</taxon>
        <taxon>lamiids</taxon>
        <taxon>Lamiales</taxon>
        <taxon>Scrophulariaceae</taxon>
        <taxon>Buddlejeae</taxon>
        <taxon>Buddleja</taxon>
    </lineage>
</organism>
<evidence type="ECO:0000256" key="4">
    <source>
        <dbReference type="ARBA" id="ARBA00023163"/>
    </source>
</evidence>
<dbReference type="GO" id="GO:0005634">
    <property type="term" value="C:nucleus"/>
    <property type="evidence" value="ECO:0007669"/>
    <property type="project" value="UniProtKB-SubCell"/>
</dbReference>
<dbReference type="GO" id="GO:0003677">
    <property type="term" value="F:DNA binding"/>
    <property type="evidence" value="ECO:0007669"/>
    <property type="project" value="UniProtKB-KW"/>
</dbReference>
<dbReference type="PANTHER" id="PTHR31744:SF79">
    <property type="entry name" value="NAC DOMAIN-CONTAINING PROTEIN"/>
    <property type="match status" value="1"/>
</dbReference>
<evidence type="ECO:0000313" key="7">
    <source>
        <dbReference type="EMBL" id="KAG8368023.1"/>
    </source>
</evidence>
<dbReference type="Gene3D" id="2.170.150.80">
    <property type="entry name" value="NAC domain"/>
    <property type="match status" value="1"/>
</dbReference>
<keyword evidence="4" id="KW-0804">Transcription</keyword>
<keyword evidence="3" id="KW-0238">DNA-binding</keyword>
<keyword evidence="8" id="KW-1185">Reference proteome</keyword>
<dbReference type="InterPro" id="IPR003441">
    <property type="entry name" value="NAC-dom"/>
</dbReference>
<name>A0AAV6WBH0_9LAMI</name>
<evidence type="ECO:0000313" key="8">
    <source>
        <dbReference type="Proteomes" id="UP000826271"/>
    </source>
</evidence>
<dbReference type="Pfam" id="PF02365">
    <property type="entry name" value="NAM"/>
    <property type="match status" value="1"/>
</dbReference>
<dbReference type="AlphaFoldDB" id="A0AAV6WBH0"/>
<gene>
    <name evidence="7" type="ORF">BUALT_Bualt15G0002100</name>
</gene>
<dbReference type="GO" id="GO:0006355">
    <property type="term" value="P:regulation of DNA-templated transcription"/>
    <property type="evidence" value="ECO:0007669"/>
    <property type="project" value="InterPro"/>
</dbReference>
<dbReference type="EMBL" id="WHWC01000015">
    <property type="protein sequence ID" value="KAG8368023.1"/>
    <property type="molecule type" value="Genomic_DNA"/>
</dbReference>
<evidence type="ECO:0000256" key="2">
    <source>
        <dbReference type="ARBA" id="ARBA00023015"/>
    </source>
</evidence>
<dbReference type="PROSITE" id="PS51005">
    <property type="entry name" value="NAC"/>
    <property type="match status" value="1"/>
</dbReference>
<dbReference type="Proteomes" id="UP000826271">
    <property type="component" value="Unassembled WGS sequence"/>
</dbReference>
<evidence type="ECO:0000256" key="5">
    <source>
        <dbReference type="ARBA" id="ARBA00023242"/>
    </source>
</evidence>
<protein>
    <recommendedName>
        <fullName evidence="6">NAC domain-containing protein</fullName>
    </recommendedName>
</protein>
<proteinExistence type="predicted"/>
<dbReference type="FunFam" id="2.170.150.80:FF:000010">
    <property type="entry name" value="NAC domain-containing protein 67-like"/>
    <property type="match status" value="1"/>
</dbReference>
<evidence type="ECO:0000259" key="6">
    <source>
        <dbReference type="PROSITE" id="PS51005"/>
    </source>
</evidence>
<evidence type="ECO:0000256" key="1">
    <source>
        <dbReference type="ARBA" id="ARBA00004123"/>
    </source>
</evidence>
<accession>A0AAV6WBH0</accession>
<sequence length="289" mass="33186">MVMDESTSELDLPGFRFHPTEEELLDFYLKSVVFGKKLRGDIIGFLNIYNYDPRELPGLAKIGEREWYFFVPRDKKHGSGGRPNRTTQNGFWKATGSDRKILSISDPKKVLGLKKTLVFYEGRAPRGKKTDWIMNEYRLPDKCSPPKDIVLCKIYRKATSLKVLEQRAAMEEGTETGQAYCSPSPLTPPMDSISFCNQFEDVNVTINESNSMGLKKENEDIKILVEEKYGEVIEETSKGRSCCLMLPTGTQDIAELQVPKLNMDWTQDSFWTQLNSPWLENLPHFLQMY</sequence>
<dbReference type="PANTHER" id="PTHR31744">
    <property type="entry name" value="PROTEIN CUP-SHAPED COTYLEDON 2-RELATED"/>
    <property type="match status" value="1"/>
</dbReference>
<reference evidence="7" key="1">
    <citation type="submission" date="2019-10" db="EMBL/GenBank/DDBJ databases">
        <authorList>
            <person name="Zhang R."/>
            <person name="Pan Y."/>
            <person name="Wang J."/>
            <person name="Ma R."/>
            <person name="Yu S."/>
        </authorList>
    </citation>
    <scope>NUCLEOTIDE SEQUENCE</scope>
    <source>
        <strain evidence="7">LA-IB0</strain>
        <tissue evidence="7">Leaf</tissue>
    </source>
</reference>
<comment type="caution">
    <text evidence="7">The sequence shown here is derived from an EMBL/GenBank/DDBJ whole genome shotgun (WGS) entry which is preliminary data.</text>
</comment>